<dbReference type="AlphaFoldDB" id="A0A935CFG0"/>
<evidence type="ECO:0000256" key="5">
    <source>
        <dbReference type="ARBA" id="ARBA00023288"/>
    </source>
</evidence>
<gene>
    <name evidence="7" type="ORF">IPF40_08230</name>
</gene>
<keyword evidence="5" id="KW-0449">Lipoprotein</keyword>
<evidence type="ECO:0000256" key="4">
    <source>
        <dbReference type="ARBA" id="ARBA00023139"/>
    </source>
</evidence>
<feature type="chain" id="PRO_5038493178" evidence="6">
    <location>
        <begin position="29"/>
        <end position="535"/>
    </location>
</feature>
<dbReference type="Gene3D" id="3.40.190.10">
    <property type="entry name" value="Periplasmic binding protein-like II"/>
    <property type="match status" value="2"/>
</dbReference>
<keyword evidence="1" id="KW-1003">Cell membrane</keyword>
<organism evidence="7 8">
    <name type="scientific">Candidatus Phosphoribacter hodrii</name>
    <dbReference type="NCBI Taxonomy" id="2953743"/>
    <lineage>
        <taxon>Bacteria</taxon>
        <taxon>Bacillati</taxon>
        <taxon>Actinomycetota</taxon>
        <taxon>Actinomycetes</taxon>
        <taxon>Micrococcales</taxon>
        <taxon>Dermatophilaceae</taxon>
        <taxon>Candidatus Phosphoribacter</taxon>
    </lineage>
</organism>
<dbReference type="PANTHER" id="PTHR43649:SF33">
    <property type="entry name" value="POLYGALACTURONAN_RHAMNOGALACTURONAN-BINDING PROTEIN YTCQ"/>
    <property type="match status" value="1"/>
</dbReference>
<dbReference type="Pfam" id="PF01547">
    <property type="entry name" value="SBP_bac_1"/>
    <property type="match status" value="1"/>
</dbReference>
<evidence type="ECO:0000313" key="8">
    <source>
        <dbReference type="Proteomes" id="UP000718281"/>
    </source>
</evidence>
<keyword evidence="4" id="KW-0564">Palmitate</keyword>
<evidence type="ECO:0000256" key="3">
    <source>
        <dbReference type="ARBA" id="ARBA00023136"/>
    </source>
</evidence>
<accession>A0A935CFG0</accession>
<dbReference type="PANTHER" id="PTHR43649">
    <property type="entry name" value="ARABINOSE-BINDING PROTEIN-RELATED"/>
    <property type="match status" value="1"/>
</dbReference>
<dbReference type="PROSITE" id="PS51257">
    <property type="entry name" value="PROKAR_LIPOPROTEIN"/>
    <property type="match status" value="1"/>
</dbReference>
<keyword evidence="2 6" id="KW-0732">Signal</keyword>
<dbReference type="SUPFAM" id="SSF53850">
    <property type="entry name" value="Periplasmic binding protein-like II"/>
    <property type="match status" value="1"/>
</dbReference>
<dbReference type="InterPro" id="IPR050490">
    <property type="entry name" value="Bact_solute-bd_prot1"/>
</dbReference>
<name>A0A935CFG0_9MICO</name>
<dbReference type="PROSITE" id="PS51318">
    <property type="entry name" value="TAT"/>
    <property type="match status" value="1"/>
</dbReference>
<keyword evidence="3" id="KW-0472">Membrane</keyword>
<comment type="caution">
    <text evidence="7">The sequence shown here is derived from an EMBL/GenBank/DDBJ whole genome shotgun (WGS) entry which is preliminary data.</text>
</comment>
<dbReference type="InterPro" id="IPR006059">
    <property type="entry name" value="SBP"/>
</dbReference>
<evidence type="ECO:0000256" key="2">
    <source>
        <dbReference type="ARBA" id="ARBA00022729"/>
    </source>
</evidence>
<dbReference type="Proteomes" id="UP000718281">
    <property type="component" value="Unassembled WGS sequence"/>
</dbReference>
<protein>
    <submittedName>
        <fullName evidence="7">ABC transporter substrate-binding protein</fullName>
    </submittedName>
</protein>
<evidence type="ECO:0000256" key="1">
    <source>
        <dbReference type="ARBA" id="ARBA00022475"/>
    </source>
</evidence>
<feature type="signal peptide" evidence="6">
    <location>
        <begin position="1"/>
        <end position="28"/>
    </location>
</feature>
<sequence length="535" mass="58096">MQSRKLGRRSLISGAAAALALSACTSGGSVPTPAGPSSGFNPSGLPIVQQTTNLTFSGQKAPLAPDYGTMELVKHWEKDTNIHVAWENLPETTYQEKKNLILAGGKLPDAFFNTGFSAGDIITYGTNGTLIPLEGLIDKYAPNLKKILEKRPSIRATITASDGHIYTLPRAEELGIGAVPFFLSINKAWLDKLGLPIPSTIGEFETALRAFKTKDPNGNGKADEIPFSFINNWWCADAGDVMAALSGMPDNPQHRIVREGKVIYTAAQPEYATAIAKLHQWYADGLIDQEALTQDDKTYLAKGKTASETLGAYIWWETEEVVGPERSGDYVLVPALTGVNGKRIIGHSNGADYNAGAFAITRANQHPEATMRWVDRLYDPVMSAQVSWGPIGVTLEKNAAGVLVQKTLPAGESAGELRQKVAPGGPSVTLKEDFVNVVLPEPRAAGRVADLEKYYLSAAEPQYYPNVMFTNEETQEIARIETEVKALVDAKRAQWIAKGGVSEEWDGYVGQLKTIGLDRMVQIYQAALDRFNANR</sequence>
<proteinExistence type="predicted"/>
<dbReference type="InterPro" id="IPR006311">
    <property type="entry name" value="TAT_signal"/>
</dbReference>
<evidence type="ECO:0000313" key="7">
    <source>
        <dbReference type="EMBL" id="MBK6301026.1"/>
    </source>
</evidence>
<reference evidence="7 8" key="1">
    <citation type="submission" date="2020-10" db="EMBL/GenBank/DDBJ databases">
        <title>Connecting structure to function with the recovery of over 1000 high-quality activated sludge metagenome-assembled genomes encoding full-length rRNA genes using long-read sequencing.</title>
        <authorList>
            <person name="Singleton C.M."/>
            <person name="Petriglieri F."/>
            <person name="Kristensen J.M."/>
            <person name="Kirkegaard R.H."/>
            <person name="Michaelsen T.Y."/>
            <person name="Andersen M.H."/>
            <person name="Karst S.M."/>
            <person name="Dueholm M.S."/>
            <person name="Nielsen P.H."/>
            <person name="Albertsen M."/>
        </authorList>
    </citation>
    <scope>NUCLEOTIDE SEQUENCE [LARGE SCALE GENOMIC DNA]</scope>
    <source>
        <strain evidence="7">AalE_18-Q3-R2-46_BAT3C.188</strain>
    </source>
</reference>
<dbReference type="EMBL" id="JADIXZ010000004">
    <property type="protein sequence ID" value="MBK6301026.1"/>
    <property type="molecule type" value="Genomic_DNA"/>
</dbReference>
<evidence type="ECO:0000256" key="6">
    <source>
        <dbReference type="SAM" id="SignalP"/>
    </source>
</evidence>
<dbReference type="CDD" id="cd13581">
    <property type="entry name" value="PBP2_AlgQ_like_2"/>
    <property type="match status" value="1"/>
</dbReference>